<evidence type="ECO:0000256" key="4">
    <source>
        <dbReference type="ARBA" id="ARBA00022617"/>
    </source>
</evidence>
<evidence type="ECO:0000256" key="7">
    <source>
        <dbReference type="ARBA" id="ARBA00023004"/>
    </source>
</evidence>
<reference evidence="9 10" key="1">
    <citation type="journal article" date="2016" name="Mol. Biol. Evol.">
        <title>Comparative Genomics of Early-Diverging Mushroom-Forming Fungi Provides Insights into the Origins of Lignocellulose Decay Capabilities.</title>
        <authorList>
            <person name="Nagy L.G."/>
            <person name="Riley R."/>
            <person name="Tritt A."/>
            <person name="Adam C."/>
            <person name="Daum C."/>
            <person name="Floudas D."/>
            <person name="Sun H."/>
            <person name="Yadav J.S."/>
            <person name="Pangilinan J."/>
            <person name="Larsson K.H."/>
            <person name="Matsuura K."/>
            <person name="Barry K."/>
            <person name="Labutti K."/>
            <person name="Kuo R."/>
            <person name="Ohm R.A."/>
            <person name="Bhattacharya S.S."/>
            <person name="Shirouzu T."/>
            <person name="Yoshinaga Y."/>
            <person name="Martin F.M."/>
            <person name="Grigoriev I.V."/>
            <person name="Hibbett D.S."/>
        </authorList>
    </citation>
    <scope>NUCLEOTIDE SEQUENCE [LARGE SCALE GENOMIC DNA]</scope>
    <source>
        <strain evidence="9 10">HHB14362 ss-1</strain>
    </source>
</reference>
<dbReference type="GO" id="GO:0020037">
    <property type="term" value="F:heme binding"/>
    <property type="evidence" value="ECO:0007669"/>
    <property type="project" value="InterPro"/>
</dbReference>
<dbReference type="InterPro" id="IPR001128">
    <property type="entry name" value="Cyt_P450"/>
</dbReference>
<keyword evidence="6" id="KW-0560">Oxidoreductase</keyword>
<protein>
    <submittedName>
        <fullName evidence="9">Cytochrome P450</fullName>
    </submittedName>
</protein>
<dbReference type="PANTHER" id="PTHR46300:SF1">
    <property type="entry name" value="P450, PUTATIVE (EUROFUNG)-RELATED"/>
    <property type="match status" value="1"/>
</dbReference>
<evidence type="ECO:0000256" key="6">
    <source>
        <dbReference type="ARBA" id="ARBA00023002"/>
    </source>
</evidence>
<dbReference type="GO" id="GO:0004497">
    <property type="term" value="F:monooxygenase activity"/>
    <property type="evidence" value="ECO:0007669"/>
    <property type="project" value="UniProtKB-KW"/>
</dbReference>
<dbReference type="PRINTS" id="PR00463">
    <property type="entry name" value="EP450I"/>
</dbReference>
<dbReference type="InterPro" id="IPR002401">
    <property type="entry name" value="Cyt_P450_E_grp-I"/>
</dbReference>
<evidence type="ECO:0000256" key="1">
    <source>
        <dbReference type="ARBA" id="ARBA00001971"/>
    </source>
</evidence>
<evidence type="ECO:0000313" key="10">
    <source>
        <dbReference type="Proteomes" id="UP000076761"/>
    </source>
</evidence>
<comment type="similarity">
    <text evidence="3">Belongs to the cytochrome P450 family.</text>
</comment>
<keyword evidence="10" id="KW-1185">Reference proteome</keyword>
<dbReference type="InParanoid" id="A0A165T2M0"/>
<dbReference type="SUPFAM" id="SSF48264">
    <property type="entry name" value="Cytochrome P450"/>
    <property type="match status" value="1"/>
</dbReference>
<dbReference type="Gene3D" id="1.10.630.10">
    <property type="entry name" value="Cytochrome P450"/>
    <property type="match status" value="1"/>
</dbReference>
<evidence type="ECO:0000256" key="5">
    <source>
        <dbReference type="ARBA" id="ARBA00022723"/>
    </source>
</evidence>
<evidence type="ECO:0000313" key="9">
    <source>
        <dbReference type="EMBL" id="KZT26044.1"/>
    </source>
</evidence>
<comment type="cofactor">
    <cofactor evidence="1">
        <name>heme</name>
        <dbReference type="ChEBI" id="CHEBI:30413"/>
    </cofactor>
</comment>
<dbReference type="PANTHER" id="PTHR46300">
    <property type="entry name" value="P450, PUTATIVE (EUROFUNG)-RELATED-RELATED"/>
    <property type="match status" value="1"/>
</dbReference>
<dbReference type="InterPro" id="IPR050364">
    <property type="entry name" value="Cytochrome_P450_fung"/>
</dbReference>
<gene>
    <name evidence="9" type="ORF">NEOLEDRAFT_1132548</name>
</gene>
<dbReference type="InterPro" id="IPR036396">
    <property type="entry name" value="Cyt_P450_sf"/>
</dbReference>
<dbReference type="AlphaFoldDB" id="A0A165T2M0"/>
<evidence type="ECO:0000256" key="2">
    <source>
        <dbReference type="ARBA" id="ARBA00005179"/>
    </source>
</evidence>
<keyword evidence="4" id="KW-0349">Heme</keyword>
<evidence type="ECO:0000256" key="3">
    <source>
        <dbReference type="ARBA" id="ARBA00010617"/>
    </source>
</evidence>
<dbReference type="OrthoDB" id="2789670at2759"/>
<accession>A0A165T2M0</accession>
<proteinExistence type="inferred from homology"/>
<dbReference type="Pfam" id="PF00067">
    <property type="entry name" value="p450"/>
    <property type="match status" value="1"/>
</dbReference>
<organism evidence="9 10">
    <name type="scientific">Neolentinus lepideus HHB14362 ss-1</name>
    <dbReference type="NCBI Taxonomy" id="1314782"/>
    <lineage>
        <taxon>Eukaryota</taxon>
        <taxon>Fungi</taxon>
        <taxon>Dikarya</taxon>
        <taxon>Basidiomycota</taxon>
        <taxon>Agaricomycotina</taxon>
        <taxon>Agaricomycetes</taxon>
        <taxon>Gloeophyllales</taxon>
        <taxon>Gloeophyllaceae</taxon>
        <taxon>Neolentinus</taxon>
    </lineage>
</organism>
<dbReference type="GO" id="GO:0005506">
    <property type="term" value="F:iron ion binding"/>
    <property type="evidence" value="ECO:0007669"/>
    <property type="project" value="InterPro"/>
</dbReference>
<comment type="pathway">
    <text evidence="2">Secondary metabolite biosynthesis.</text>
</comment>
<keyword evidence="5" id="KW-0479">Metal-binding</keyword>
<evidence type="ECO:0000256" key="8">
    <source>
        <dbReference type="ARBA" id="ARBA00023033"/>
    </source>
</evidence>
<dbReference type="STRING" id="1314782.A0A165T2M0"/>
<keyword evidence="7" id="KW-0408">Iron</keyword>
<sequence>MSILLSVSALFLAPSQCLLLVTLIAISICVRRLLDSACGKPLPPGPTGNWLLGNALPRYFAHRQFDEWTRQYGPIFTLRQGRNITIVIGRYQAAVDILEKQGAATADRPRHVSANEILSDGLRPALTRAGERLNKIRRVYHVFLQPKAIPALAPVQMKAAKSVILDLLDNPKQHKSHMERYAASVAMTMTYGKTTPTSYSDPAVRQVLKCLHRSATLIKPGGHPVDSYPLLRFIPGYLRTIRKWRDEERALYLTQLDTVRKQMETHEAQPCLAKFLLERQEEFSFDEIDLAYITGVLFGAASDTTSSALSISIMTAATNPSAQEIVRQELDQVIGPERRRRHSLSRREST</sequence>
<name>A0A165T2M0_9AGAM</name>
<keyword evidence="8" id="KW-0503">Monooxygenase</keyword>
<dbReference type="Proteomes" id="UP000076761">
    <property type="component" value="Unassembled WGS sequence"/>
</dbReference>
<dbReference type="GO" id="GO:0016705">
    <property type="term" value="F:oxidoreductase activity, acting on paired donors, with incorporation or reduction of molecular oxygen"/>
    <property type="evidence" value="ECO:0007669"/>
    <property type="project" value="InterPro"/>
</dbReference>
<dbReference type="EMBL" id="KV425568">
    <property type="protein sequence ID" value="KZT26044.1"/>
    <property type="molecule type" value="Genomic_DNA"/>
</dbReference>